<dbReference type="PANTHER" id="PTHR10992">
    <property type="entry name" value="METHYLESTERASE FAMILY MEMBER"/>
    <property type="match status" value="1"/>
</dbReference>
<dbReference type="RefSeq" id="WP_331216932.1">
    <property type="nucleotide sequence ID" value="NZ_JAZGQK010000023.1"/>
</dbReference>
<evidence type="ECO:0000313" key="3">
    <source>
        <dbReference type="Proteomes" id="UP001332243"/>
    </source>
</evidence>
<keyword evidence="3" id="KW-1185">Reference proteome</keyword>
<gene>
    <name evidence="2" type="ORF">V1633_25520</name>
</gene>
<dbReference type="InterPro" id="IPR000073">
    <property type="entry name" value="AB_hydrolase_1"/>
</dbReference>
<reference evidence="2 3" key="1">
    <citation type="submission" date="2024-01" db="EMBL/GenBank/DDBJ databases">
        <title>Genome insights into Plantactinospora sonchi sp. nov.</title>
        <authorList>
            <person name="Wang L."/>
        </authorList>
    </citation>
    <scope>NUCLEOTIDE SEQUENCE [LARGE SCALE GENOMIC DNA]</scope>
    <source>
        <strain evidence="2 3">NEAU-QY2</strain>
    </source>
</reference>
<dbReference type="Proteomes" id="UP001332243">
    <property type="component" value="Unassembled WGS sequence"/>
</dbReference>
<name>A0ABU7RZC4_9ACTN</name>
<comment type="caution">
    <text evidence="2">The sequence shown here is derived from an EMBL/GenBank/DDBJ whole genome shotgun (WGS) entry which is preliminary data.</text>
</comment>
<dbReference type="Pfam" id="PF12697">
    <property type="entry name" value="Abhydrolase_6"/>
    <property type="match status" value="1"/>
</dbReference>
<sequence>MATYVLVPGFWLGAWAWQEVAAGLRAAGHQVHPVTLSGVAERAHLAGPDVDLETHTSDIVRLVEEADLRDVVLVGHSGGAMPVQQAAERIPDRLSRVVYLDSGPLPDGMAQFDTHPPEEQERLRELIGDGHLLPPPAWDPAEDPANLAGLDDELLDLLRTRATGQPLRTATDRVHVGGGRPVPTALIVCTFPVEMVREMVAQGNPFFAGLAGAELHSLPTGHWPMLSEPKSLTELLDRIGRQTAPVG</sequence>
<dbReference type="SUPFAM" id="SSF53474">
    <property type="entry name" value="alpha/beta-Hydrolases"/>
    <property type="match status" value="1"/>
</dbReference>
<evidence type="ECO:0000313" key="2">
    <source>
        <dbReference type="EMBL" id="MEE6261850.1"/>
    </source>
</evidence>
<dbReference type="PANTHER" id="PTHR10992:SF1086">
    <property type="entry name" value="AB HYDROLASE-1 DOMAIN-CONTAINING PROTEIN"/>
    <property type="match status" value="1"/>
</dbReference>
<accession>A0ABU7RZC4</accession>
<dbReference type="InterPro" id="IPR045889">
    <property type="entry name" value="MES/HNL"/>
</dbReference>
<keyword evidence="2" id="KW-0378">Hydrolase</keyword>
<dbReference type="GO" id="GO:0016787">
    <property type="term" value="F:hydrolase activity"/>
    <property type="evidence" value="ECO:0007669"/>
    <property type="project" value="UniProtKB-KW"/>
</dbReference>
<feature type="domain" description="AB hydrolase-1" evidence="1">
    <location>
        <begin position="5"/>
        <end position="230"/>
    </location>
</feature>
<protein>
    <submittedName>
        <fullName evidence="2">Alpha/beta hydrolase</fullName>
    </submittedName>
</protein>
<dbReference type="EMBL" id="JAZGQK010000023">
    <property type="protein sequence ID" value="MEE6261850.1"/>
    <property type="molecule type" value="Genomic_DNA"/>
</dbReference>
<evidence type="ECO:0000259" key="1">
    <source>
        <dbReference type="Pfam" id="PF12697"/>
    </source>
</evidence>
<dbReference type="InterPro" id="IPR029058">
    <property type="entry name" value="AB_hydrolase_fold"/>
</dbReference>
<organism evidence="2 3">
    <name type="scientific">Plantactinospora sonchi</name>
    <dbReference type="NCBI Taxonomy" id="1544735"/>
    <lineage>
        <taxon>Bacteria</taxon>
        <taxon>Bacillati</taxon>
        <taxon>Actinomycetota</taxon>
        <taxon>Actinomycetes</taxon>
        <taxon>Micromonosporales</taxon>
        <taxon>Micromonosporaceae</taxon>
        <taxon>Plantactinospora</taxon>
    </lineage>
</organism>
<dbReference type="Gene3D" id="3.40.50.1820">
    <property type="entry name" value="alpha/beta hydrolase"/>
    <property type="match status" value="1"/>
</dbReference>
<proteinExistence type="predicted"/>